<dbReference type="AlphaFoldDB" id="A0A4S3J0N9"/>
<comment type="caution">
    <text evidence="1">The sequence shown here is derived from an EMBL/GenBank/DDBJ whole genome shotgun (WGS) entry which is preliminary data.</text>
</comment>
<dbReference type="Proteomes" id="UP000308092">
    <property type="component" value="Unassembled WGS sequence"/>
</dbReference>
<keyword evidence="2" id="KW-1185">Reference proteome</keyword>
<reference evidence="1 2" key="1">
    <citation type="submission" date="2019-03" db="EMBL/GenBank/DDBJ databases">
        <title>The genome sequence of a newly discovered highly antifungal drug resistant Aspergillus species, Aspergillus tanneri NIH 1004.</title>
        <authorList>
            <person name="Mounaud S."/>
            <person name="Singh I."/>
            <person name="Joardar V."/>
            <person name="Pakala S."/>
            <person name="Pakala S."/>
            <person name="Venepally P."/>
            <person name="Hoover J."/>
            <person name="Nierman W."/>
            <person name="Chung J."/>
            <person name="Losada L."/>
        </authorList>
    </citation>
    <scope>NUCLEOTIDE SEQUENCE [LARGE SCALE GENOMIC DNA]</scope>
    <source>
        <strain evidence="1 2">NIH1004</strain>
    </source>
</reference>
<proteinExistence type="predicted"/>
<evidence type="ECO:0000313" key="1">
    <source>
        <dbReference type="EMBL" id="THC87467.1"/>
    </source>
</evidence>
<dbReference type="EMBL" id="SOSA01001193">
    <property type="protein sequence ID" value="THC87467.1"/>
    <property type="molecule type" value="Genomic_DNA"/>
</dbReference>
<gene>
    <name evidence="1" type="ORF">EYZ11_013089</name>
</gene>
<accession>A0A4S3J0N9</accession>
<sequence>MDQSPEGVEKPLWAYAGRWEGFGIPKGFKSRPYGNLNGN</sequence>
<name>A0A4S3J0N9_9EURO</name>
<organism evidence="1 2">
    <name type="scientific">Aspergillus tanneri</name>
    <dbReference type="NCBI Taxonomy" id="1220188"/>
    <lineage>
        <taxon>Eukaryota</taxon>
        <taxon>Fungi</taxon>
        <taxon>Dikarya</taxon>
        <taxon>Ascomycota</taxon>
        <taxon>Pezizomycotina</taxon>
        <taxon>Eurotiomycetes</taxon>
        <taxon>Eurotiomycetidae</taxon>
        <taxon>Eurotiales</taxon>
        <taxon>Aspergillaceae</taxon>
        <taxon>Aspergillus</taxon>
        <taxon>Aspergillus subgen. Circumdati</taxon>
    </lineage>
</organism>
<dbReference type="VEuPathDB" id="FungiDB:EYZ11_013089"/>
<evidence type="ECO:0000313" key="2">
    <source>
        <dbReference type="Proteomes" id="UP000308092"/>
    </source>
</evidence>
<protein>
    <submittedName>
        <fullName evidence="1">Uncharacterized protein</fullName>
    </submittedName>
</protein>